<sequence length="47" mass="5575">MYECFAKIPQLQTYSAKIRDVTYNEDSKIKICTNSVINYEREKIDIV</sequence>
<proteinExistence type="predicted"/>
<dbReference type="EMBL" id="BAABJA010000004">
    <property type="protein sequence ID" value="GAA4662944.1"/>
    <property type="molecule type" value="Genomic_DNA"/>
</dbReference>
<comment type="caution">
    <text evidence="1">The sequence shown here is derived from an EMBL/GenBank/DDBJ whole genome shotgun (WGS) entry which is preliminary data.</text>
</comment>
<reference evidence="2" key="1">
    <citation type="journal article" date="2019" name="Int. J. Syst. Evol. Microbiol.">
        <title>The Global Catalogue of Microorganisms (GCM) 10K type strain sequencing project: providing services to taxonomists for standard genome sequencing and annotation.</title>
        <authorList>
            <consortium name="The Broad Institute Genomics Platform"/>
            <consortium name="The Broad Institute Genome Sequencing Center for Infectious Disease"/>
            <person name="Wu L."/>
            <person name="Ma J."/>
        </authorList>
    </citation>
    <scope>NUCLEOTIDE SEQUENCE [LARGE SCALE GENOMIC DNA]</scope>
    <source>
        <strain evidence="2">JCM 17714</strain>
    </source>
</reference>
<evidence type="ECO:0000313" key="1">
    <source>
        <dbReference type="EMBL" id="GAA4662944.1"/>
    </source>
</evidence>
<protein>
    <submittedName>
        <fullName evidence="1">Uncharacterized protein</fullName>
    </submittedName>
</protein>
<keyword evidence="2" id="KW-1185">Reference proteome</keyword>
<dbReference type="Proteomes" id="UP001501699">
    <property type="component" value="Unassembled WGS sequence"/>
</dbReference>
<evidence type="ECO:0000313" key="2">
    <source>
        <dbReference type="Proteomes" id="UP001501699"/>
    </source>
</evidence>
<gene>
    <name evidence="1" type="ORF">GCM10023262_08850</name>
</gene>
<accession>A0ABP8VFF7</accession>
<organism evidence="1 2">
    <name type="scientific">Bartonella pachyuromydis</name>
    <dbReference type="NCBI Taxonomy" id="931097"/>
    <lineage>
        <taxon>Bacteria</taxon>
        <taxon>Pseudomonadati</taxon>
        <taxon>Pseudomonadota</taxon>
        <taxon>Alphaproteobacteria</taxon>
        <taxon>Hyphomicrobiales</taxon>
        <taxon>Bartonellaceae</taxon>
        <taxon>Bartonella</taxon>
    </lineage>
</organism>
<name>A0ABP8VFF7_9HYPH</name>